<proteinExistence type="predicted"/>
<name>A0A7J7IGE8_9RHOD</name>
<dbReference type="OrthoDB" id="10250354at2759"/>
<evidence type="ECO:0000313" key="4">
    <source>
        <dbReference type="Proteomes" id="UP000530660"/>
    </source>
</evidence>
<dbReference type="Gene3D" id="1.10.287.110">
    <property type="entry name" value="DnaJ domain"/>
    <property type="match status" value="1"/>
</dbReference>
<accession>A0A7J7IGE8</accession>
<dbReference type="Proteomes" id="UP000530660">
    <property type="component" value="Unassembled WGS sequence"/>
</dbReference>
<dbReference type="SUPFAM" id="SSF46565">
    <property type="entry name" value="Chaperone J-domain"/>
    <property type="match status" value="1"/>
</dbReference>
<comment type="caution">
    <text evidence="3">The sequence shown here is derived from an EMBL/GenBank/DDBJ whole genome shotgun (WGS) entry which is preliminary data.</text>
</comment>
<evidence type="ECO:0000259" key="2">
    <source>
        <dbReference type="PROSITE" id="PS50076"/>
    </source>
</evidence>
<dbReference type="InterPro" id="IPR036869">
    <property type="entry name" value="J_dom_sf"/>
</dbReference>
<dbReference type="InterPro" id="IPR001623">
    <property type="entry name" value="DnaJ_domain"/>
</dbReference>
<dbReference type="Pfam" id="PF00226">
    <property type="entry name" value="DnaJ"/>
    <property type="match status" value="1"/>
</dbReference>
<dbReference type="AlphaFoldDB" id="A0A7J7IGE8"/>
<feature type="region of interest" description="Disordered" evidence="1">
    <location>
        <begin position="535"/>
        <end position="567"/>
    </location>
</feature>
<dbReference type="PANTHER" id="PTHR24074">
    <property type="entry name" value="CO-CHAPERONE PROTEIN DJLA"/>
    <property type="match status" value="1"/>
</dbReference>
<sequence>MQQAQVKYTVFVPNYGGGSLGQHGKEAFVGRSSRLSAVGPRTGIRTLCCVRWQGLGGRSLFRWFRALSWRQHDRNSSEYASPRSHVSLFATGASSGEGGAYRLRADAEVASFLWSNKNLTEDTAVVTGIRLVSKDERFILVTLQVCNECFQSHKLPGQFIQIESPLNCQRRILATLASPPGNLAGRFQILVDRHGVTGGWNRLGIEALRIGETLRVSKALGRGIALPHGSLPEMLFFFADHVHGFAAAHSLFEWDDWRRCSGEGTVRKCEVRAIFFVDHLEHVPFNAHFPMWIAYGIQVHPQPHGVDLQSLLQRRILDIRHKENTAALVCTSSDAFGRQIHALLRQQGLMESAIAEITQRTILSDISATAQAHVRIGREQNDDMDDDVLFGMTARRGPVRTDRANHRTNEYSSATENVSGTQVDRSTWRMWCQPEDLDESPHDAVGSVNDEDFEENGDADHCTGDPGTAAAEAEDNNDQWEEWFASNAESWSVRFDDEIWSNYWKRWEQEQARWAASGGDWTAFAQDSWQRNSNAYQSNTNRREGWGSGAYSSGEGSSNSSSGESDQGFASTFGHMDLYAVLGVPRTASQVDIKRAYRSLAREWHPDMHHGKNDEATRRMQRIVFAYSVLRDESSRRRYDLGI</sequence>
<protein>
    <recommendedName>
        <fullName evidence="2">J domain-containing protein</fullName>
    </recommendedName>
</protein>
<feature type="region of interest" description="Disordered" evidence="1">
    <location>
        <begin position="451"/>
        <end position="476"/>
    </location>
</feature>
<dbReference type="SMART" id="SM00271">
    <property type="entry name" value="DnaJ"/>
    <property type="match status" value="1"/>
</dbReference>
<dbReference type="PROSITE" id="PS50076">
    <property type="entry name" value="DNAJ_2"/>
    <property type="match status" value="1"/>
</dbReference>
<feature type="compositionally biased region" description="Low complexity" evidence="1">
    <location>
        <begin position="549"/>
        <end position="565"/>
    </location>
</feature>
<dbReference type="CDD" id="cd06257">
    <property type="entry name" value="DnaJ"/>
    <property type="match status" value="1"/>
</dbReference>
<reference evidence="3 4" key="1">
    <citation type="journal article" date="2020" name="J. Phycol.">
        <title>Comparative genome analysis reveals Cyanidiococcus gen. nov., a new extremophilic red algal genus sister to Cyanidioschyzon (Cyanidioschyzonaceae, Rhodophyta).</title>
        <authorList>
            <person name="Liu S.-L."/>
            <person name="Chiang Y.-R."/>
            <person name="Yoon H.S."/>
            <person name="Fu H.-Y."/>
        </authorList>
    </citation>
    <scope>NUCLEOTIDE SEQUENCE [LARGE SCALE GENOMIC DNA]</scope>
    <source>
        <strain evidence="3 4">THAL066</strain>
    </source>
</reference>
<evidence type="ECO:0000313" key="3">
    <source>
        <dbReference type="EMBL" id="KAF6002182.1"/>
    </source>
</evidence>
<dbReference type="PRINTS" id="PR00625">
    <property type="entry name" value="JDOMAIN"/>
</dbReference>
<evidence type="ECO:0000256" key="1">
    <source>
        <dbReference type="SAM" id="MobiDB-lite"/>
    </source>
</evidence>
<gene>
    <name evidence="3" type="ORF">F1559_002005</name>
</gene>
<keyword evidence="4" id="KW-1185">Reference proteome</keyword>
<organism evidence="3 4">
    <name type="scientific">Cyanidiococcus yangmingshanensis</name>
    <dbReference type="NCBI Taxonomy" id="2690220"/>
    <lineage>
        <taxon>Eukaryota</taxon>
        <taxon>Rhodophyta</taxon>
        <taxon>Bangiophyceae</taxon>
        <taxon>Cyanidiales</taxon>
        <taxon>Cyanidiaceae</taxon>
        <taxon>Cyanidiococcus</taxon>
    </lineage>
</organism>
<dbReference type="EMBL" id="VWRR01000011">
    <property type="protein sequence ID" value="KAF6002182.1"/>
    <property type="molecule type" value="Genomic_DNA"/>
</dbReference>
<dbReference type="InterPro" id="IPR050817">
    <property type="entry name" value="DjlA_DnaK_co-chaperone"/>
</dbReference>
<feature type="domain" description="J" evidence="2">
    <location>
        <begin position="577"/>
        <end position="643"/>
    </location>
</feature>